<keyword evidence="3" id="KW-0472">Membrane</keyword>
<name>A0A2G5SNU0_9PELO</name>
<evidence type="ECO:0000256" key="1">
    <source>
        <dbReference type="ARBA" id="ARBA00023157"/>
    </source>
</evidence>
<comment type="caution">
    <text evidence="6">The sequence shown here is derived from an EMBL/GenBank/DDBJ whole genome shotgun (WGS) entry which is preliminary data.</text>
</comment>
<dbReference type="Gene3D" id="2.60.120.290">
    <property type="entry name" value="Spermadhesin, CUB domain"/>
    <property type="match status" value="1"/>
</dbReference>
<evidence type="ECO:0000313" key="7">
    <source>
        <dbReference type="Proteomes" id="UP000230233"/>
    </source>
</evidence>
<dbReference type="AlphaFoldDB" id="A0A2G5SNU0"/>
<keyword evidence="1" id="KW-1015">Disulfide bond</keyword>
<keyword evidence="4" id="KW-0732">Signal</keyword>
<dbReference type="SMART" id="SM00042">
    <property type="entry name" value="CUB"/>
    <property type="match status" value="1"/>
</dbReference>
<dbReference type="PROSITE" id="PS01180">
    <property type="entry name" value="CUB"/>
    <property type="match status" value="1"/>
</dbReference>
<dbReference type="OrthoDB" id="5876374at2759"/>
<keyword evidence="3" id="KW-1133">Transmembrane helix</keyword>
<keyword evidence="3" id="KW-0812">Transmembrane</keyword>
<dbReference type="InterPro" id="IPR035914">
    <property type="entry name" value="Sperma_CUB_dom_sf"/>
</dbReference>
<evidence type="ECO:0000256" key="2">
    <source>
        <dbReference type="PROSITE-ProRule" id="PRU00059"/>
    </source>
</evidence>
<feature type="signal peptide" evidence="4">
    <location>
        <begin position="1"/>
        <end position="21"/>
    </location>
</feature>
<protein>
    <recommendedName>
        <fullName evidence="5">CUB domain-containing protein</fullName>
    </recommendedName>
</protein>
<feature type="transmembrane region" description="Helical" evidence="3">
    <location>
        <begin position="550"/>
        <end position="575"/>
    </location>
</feature>
<evidence type="ECO:0000256" key="4">
    <source>
        <dbReference type="SAM" id="SignalP"/>
    </source>
</evidence>
<dbReference type="Pfam" id="PF00431">
    <property type="entry name" value="CUB"/>
    <property type="match status" value="1"/>
</dbReference>
<organism evidence="6 7">
    <name type="scientific">Caenorhabditis nigoni</name>
    <dbReference type="NCBI Taxonomy" id="1611254"/>
    <lineage>
        <taxon>Eukaryota</taxon>
        <taxon>Metazoa</taxon>
        <taxon>Ecdysozoa</taxon>
        <taxon>Nematoda</taxon>
        <taxon>Chromadorea</taxon>
        <taxon>Rhabditida</taxon>
        <taxon>Rhabditina</taxon>
        <taxon>Rhabditomorpha</taxon>
        <taxon>Rhabditoidea</taxon>
        <taxon>Rhabditidae</taxon>
        <taxon>Peloderinae</taxon>
        <taxon>Caenorhabditis</taxon>
    </lineage>
</organism>
<evidence type="ECO:0000313" key="6">
    <source>
        <dbReference type="EMBL" id="PIC16730.1"/>
    </source>
</evidence>
<dbReference type="CDD" id="cd00041">
    <property type="entry name" value="CUB"/>
    <property type="match status" value="1"/>
</dbReference>
<dbReference type="InterPro" id="IPR000859">
    <property type="entry name" value="CUB_dom"/>
</dbReference>
<reference evidence="7" key="1">
    <citation type="submission" date="2017-10" db="EMBL/GenBank/DDBJ databases">
        <title>Rapid genome shrinkage in a self-fertile nematode reveals novel sperm competition proteins.</title>
        <authorList>
            <person name="Yin D."/>
            <person name="Schwarz E.M."/>
            <person name="Thomas C.G."/>
            <person name="Felde R.L."/>
            <person name="Korf I.F."/>
            <person name="Cutter A.D."/>
            <person name="Schartner C.M."/>
            <person name="Ralston E.J."/>
            <person name="Meyer B.J."/>
            <person name="Haag E.S."/>
        </authorList>
    </citation>
    <scope>NUCLEOTIDE SEQUENCE [LARGE SCALE GENOMIC DNA]</scope>
    <source>
        <strain evidence="7">JU1422</strain>
    </source>
</reference>
<evidence type="ECO:0000259" key="5">
    <source>
        <dbReference type="PROSITE" id="PS01180"/>
    </source>
</evidence>
<dbReference type="PANTHER" id="PTHR39385:SF4">
    <property type="entry name" value="CUB DOMAIN-CONTAINING PROTEIN"/>
    <property type="match status" value="1"/>
</dbReference>
<proteinExistence type="predicted"/>
<sequence>MKKHVWIVPILLFLFPVPTVSVCSKVHSKNESTGSGNFECVNGGCWIQIDPSPTKGIELTLQGKGNKLLIYMITSGKQKQEFLQRESEKTDERYYLADVGQGFSIKWNESCNSDTGAPHYTFDRAILDPYYCGPYLRYIGNEVVTIQKERRAKSQFYCRYHMVPLNSNISSETIYVISGAFDTFEVLDGNNEPYTITLGIYIYAITTNRSCVCQDEPVEVSNGQVIHIQSPGFPDFMCPSSKCEKLITFSKFNGSDEYIQRALVTLEARTKAGTDFSIVSKKIDIRFNADMYSEVTTNFLLEPVDMKVTHNTQLIPWARSLYHGPEGHFNLSIQSIKIRRDCDCSFFKQKKYDKQEHKIEIKIPAHCELIFCDWIIASGGNKEMTSFISPNYPLPYNFFGTCQTLLVAPDNHYIKMYISDFEVENIHDHLSFYDGNNTSSEFLLEQLTGTHQNITLSSSSNMMTVNFFSDGSHGRRGYHFVAFAVPKSTPESTEVVIHTTIPTPEEKPTQIMDHLPSNDSLVDLLWLVDFENATTSETSNLQHSGSKHGFFFYLLYTLCVVFITIGTMFGGFVLYKKLNPKKPETSFANEMVRFRNDDTGSVVTIEN</sequence>
<gene>
    <name evidence="6" type="primary">Cnig_chr_X.g23232</name>
    <name evidence="6" type="ORF">B9Z55_023232</name>
</gene>
<dbReference type="SUPFAM" id="SSF49854">
    <property type="entry name" value="Spermadhesin, CUB domain"/>
    <property type="match status" value="1"/>
</dbReference>
<feature type="chain" id="PRO_5013909002" description="CUB domain-containing protein" evidence="4">
    <location>
        <begin position="22"/>
        <end position="607"/>
    </location>
</feature>
<dbReference type="PANTHER" id="PTHR39385">
    <property type="entry name" value="PROTEIN CBG20422"/>
    <property type="match status" value="1"/>
</dbReference>
<evidence type="ECO:0000256" key="3">
    <source>
        <dbReference type="SAM" id="Phobius"/>
    </source>
</evidence>
<dbReference type="Proteomes" id="UP000230233">
    <property type="component" value="Chromosome X"/>
</dbReference>
<feature type="domain" description="CUB" evidence="5">
    <location>
        <begin position="372"/>
        <end position="485"/>
    </location>
</feature>
<dbReference type="EMBL" id="PDUG01000006">
    <property type="protein sequence ID" value="PIC16730.1"/>
    <property type="molecule type" value="Genomic_DNA"/>
</dbReference>
<accession>A0A2G5SNU0</accession>
<comment type="caution">
    <text evidence="2">Lacks conserved residue(s) required for the propagation of feature annotation.</text>
</comment>
<keyword evidence="7" id="KW-1185">Reference proteome</keyword>